<evidence type="ECO:0000313" key="1">
    <source>
        <dbReference type="EMBL" id="KAK6003669.1"/>
    </source>
</evidence>
<proteinExistence type="predicted"/>
<comment type="caution">
    <text evidence="1">The sequence shown here is derived from an EMBL/GenBank/DDBJ whole genome shotgun (WGS) entry which is preliminary data.</text>
</comment>
<keyword evidence="2" id="KW-1185">Reference proteome</keyword>
<name>A0ABR0THE6_AURPU</name>
<evidence type="ECO:0008006" key="3">
    <source>
        <dbReference type="Google" id="ProtNLM"/>
    </source>
</evidence>
<gene>
    <name evidence="1" type="ORF">QM012_009440</name>
</gene>
<sequence length="240" mass="26736">MPGLSSSHPSIIAYGSQSATGGTCFLDLPFELRTMVYDLSMSNRYDWRFPSPGQPKPTVLGINLLRTCRQIRHETQGRVWYIELPLEDQSDKTSIDIGLALTCMPDAALARIVWISLTVVIDPSTLSVLGPINLQGLTTLKTLRTLHIYISVGTLQKIAGAKTRQDLENTVILTGLVTQMLPQIPKEVYVDWGLLYRDKDSGSRYSDGLLPIAEKFKCLRGSDCEPRVSNDRKELDISPR</sequence>
<protein>
    <recommendedName>
        <fullName evidence="3">HET-domain-containing protein</fullName>
    </recommendedName>
</protein>
<evidence type="ECO:0000313" key="2">
    <source>
        <dbReference type="Proteomes" id="UP001341245"/>
    </source>
</evidence>
<dbReference type="EMBL" id="JASGXD010000009">
    <property type="protein sequence ID" value="KAK6003669.1"/>
    <property type="molecule type" value="Genomic_DNA"/>
</dbReference>
<dbReference type="Proteomes" id="UP001341245">
    <property type="component" value="Unassembled WGS sequence"/>
</dbReference>
<organism evidence="1 2">
    <name type="scientific">Aureobasidium pullulans</name>
    <name type="common">Black yeast</name>
    <name type="synonym">Pullularia pullulans</name>
    <dbReference type="NCBI Taxonomy" id="5580"/>
    <lineage>
        <taxon>Eukaryota</taxon>
        <taxon>Fungi</taxon>
        <taxon>Dikarya</taxon>
        <taxon>Ascomycota</taxon>
        <taxon>Pezizomycotina</taxon>
        <taxon>Dothideomycetes</taxon>
        <taxon>Dothideomycetidae</taxon>
        <taxon>Dothideales</taxon>
        <taxon>Saccotheciaceae</taxon>
        <taxon>Aureobasidium</taxon>
    </lineage>
</organism>
<accession>A0ABR0THE6</accession>
<reference evidence="1 2" key="1">
    <citation type="submission" date="2023-11" db="EMBL/GenBank/DDBJ databases">
        <title>Draft genome sequence and annotation of the polyextremotolerant black yeast-like fungus Aureobasidium pullulans NRRL 62042.</title>
        <authorList>
            <person name="Dielentheis-Frenken M.R.E."/>
            <person name="Wibberg D."/>
            <person name="Blank L.M."/>
            <person name="Tiso T."/>
        </authorList>
    </citation>
    <scope>NUCLEOTIDE SEQUENCE [LARGE SCALE GENOMIC DNA]</scope>
    <source>
        <strain evidence="1 2">NRRL 62042</strain>
    </source>
</reference>